<name>A0A0C9USG6_SPHS4</name>
<evidence type="ECO:0000313" key="3">
    <source>
        <dbReference type="Proteomes" id="UP000054279"/>
    </source>
</evidence>
<protein>
    <submittedName>
        <fullName evidence="2">Uncharacterized protein</fullName>
    </submittedName>
</protein>
<feature type="compositionally biased region" description="Basic and acidic residues" evidence="1">
    <location>
        <begin position="77"/>
        <end position="92"/>
    </location>
</feature>
<evidence type="ECO:0000256" key="1">
    <source>
        <dbReference type="SAM" id="MobiDB-lite"/>
    </source>
</evidence>
<dbReference type="Proteomes" id="UP000054279">
    <property type="component" value="Unassembled WGS sequence"/>
</dbReference>
<gene>
    <name evidence="2" type="ORF">M422DRAFT_259592</name>
</gene>
<accession>A0A0C9USG6</accession>
<dbReference type="AlphaFoldDB" id="A0A0C9USG6"/>
<reference evidence="2 3" key="1">
    <citation type="submission" date="2014-06" db="EMBL/GenBank/DDBJ databases">
        <title>Evolutionary Origins and Diversification of the Mycorrhizal Mutualists.</title>
        <authorList>
            <consortium name="DOE Joint Genome Institute"/>
            <consortium name="Mycorrhizal Genomics Consortium"/>
            <person name="Kohler A."/>
            <person name="Kuo A."/>
            <person name="Nagy L.G."/>
            <person name="Floudas D."/>
            <person name="Copeland A."/>
            <person name="Barry K.W."/>
            <person name="Cichocki N."/>
            <person name="Veneault-Fourrey C."/>
            <person name="LaButti K."/>
            <person name="Lindquist E.A."/>
            <person name="Lipzen A."/>
            <person name="Lundell T."/>
            <person name="Morin E."/>
            <person name="Murat C."/>
            <person name="Riley R."/>
            <person name="Ohm R."/>
            <person name="Sun H."/>
            <person name="Tunlid A."/>
            <person name="Henrissat B."/>
            <person name="Grigoriev I.V."/>
            <person name="Hibbett D.S."/>
            <person name="Martin F."/>
        </authorList>
    </citation>
    <scope>NUCLEOTIDE SEQUENCE [LARGE SCALE GENOMIC DNA]</scope>
    <source>
        <strain evidence="2 3">SS14</strain>
    </source>
</reference>
<evidence type="ECO:0000313" key="2">
    <source>
        <dbReference type="EMBL" id="KIJ37759.1"/>
    </source>
</evidence>
<proteinExistence type="predicted"/>
<feature type="region of interest" description="Disordered" evidence="1">
    <location>
        <begin position="73"/>
        <end position="92"/>
    </location>
</feature>
<dbReference type="EMBL" id="KN837166">
    <property type="protein sequence ID" value="KIJ37759.1"/>
    <property type="molecule type" value="Genomic_DNA"/>
</dbReference>
<dbReference type="HOGENOM" id="CLU_164945_0_0_1"/>
<sequence length="92" mass="9931">MAGMECAACMQLHHHTPAPNKGKRPLTGSLQSRIMAHAQQPAKAACEPMLPYEEEPPRSAPDVEMSAPVITGASSTLHDESTMNIDHELDDL</sequence>
<keyword evidence="3" id="KW-1185">Reference proteome</keyword>
<organism evidence="2 3">
    <name type="scientific">Sphaerobolus stellatus (strain SS14)</name>
    <dbReference type="NCBI Taxonomy" id="990650"/>
    <lineage>
        <taxon>Eukaryota</taxon>
        <taxon>Fungi</taxon>
        <taxon>Dikarya</taxon>
        <taxon>Basidiomycota</taxon>
        <taxon>Agaricomycotina</taxon>
        <taxon>Agaricomycetes</taxon>
        <taxon>Phallomycetidae</taxon>
        <taxon>Geastrales</taxon>
        <taxon>Sphaerobolaceae</taxon>
        <taxon>Sphaerobolus</taxon>
    </lineage>
</organism>